<name>A0A1I2K3K4_9BACT</name>
<proteinExistence type="predicted"/>
<reference evidence="2" key="1">
    <citation type="submission" date="2016-10" db="EMBL/GenBank/DDBJ databases">
        <authorList>
            <person name="Varghese N."/>
            <person name="Submissions S."/>
        </authorList>
    </citation>
    <scope>NUCLEOTIDE SEQUENCE [LARGE SCALE GENOMIC DNA]</scope>
    <source>
        <strain>GEY</strain>
        <strain evidence="2">DSM 9560</strain>
    </source>
</reference>
<gene>
    <name evidence="1" type="ORF">SAMN04488541_10837</name>
</gene>
<accession>A0A1I2K3K4</accession>
<dbReference type="STRING" id="1003.SAMN04488541_10837"/>
<protein>
    <submittedName>
        <fullName evidence="1">RHS repeat-associated core domain-containing protein</fullName>
    </submittedName>
</protein>
<organism evidence="1 2">
    <name type="scientific">Thermoflexibacter ruber</name>
    <dbReference type="NCBI Taxonomy" id="1003"/>
    <lineage>
        <taxon>Bacteria</taxon>
        <taxon>Pseudomonadati</taxon>
        <taxon>Bacteroidota</taxon>
        <taxon>Cytophagia</taxon>
        <taxon>Cytophagales</taxon>
        <taxon>Thermoflexibacteraceae</taxon>
        <taxon>Thermoflexibacter</taxon>
    </lineage>
</organism>
<dbReference type="NCBIfam" id="TIGR03696">
    <property type="entry name" value="Rhs_assc_core"/>
    <property type="match status" value="1"/>
</dbReference>
<evidence type="ECO:0000313" key="2">
    <source>
        <dbReference type="Proteomes" id="UP000199513"/>
    </source>
</evidence>
<dbReference type="EMBL" id="FONY01000083">
    <property type="protein sequence ID" value="SFF61464.1"/>
    <property type="molecule type" value="Genomic_DNA"/>
</dbReference>
<sequence>MKGLDYTAPSPNVENRWQFNGKKKQTELGLHHYDFSARSYDYQTGRTTTLDPHGENYYSMSPYSFLGNNPVKNIDPDGKDYGIYFEKTKMVIGK</sequence>
<dbReference type="AlphaFoldDB" id="A0A1I2K3K4"/>
<dbReference type="OrthoDB" id="966206at2"/>
<evidence type="ECO:0000313" key="1">
    <source>
        <dbReference type="EMBL" id="SFF61464.1"/>
    </source>
</evidence>
<keyword evidence="2" id="KW-1185">Reference proteome</keyword>
<dbReference type="Gene3D" id="2.180.10.10">
    <property type="entry name" value="RHS repeat-associated core"/>
    <property type="match status" value="1"/>
</dbReference>
<dbReference type="InterPro" id="IPR022385">
    <property type="entry name" value="Rhs_assc_core"/>
</dbReference>
<dbReference type="Proteomes" id="UP000199513">
    <property type="component" value="Unassembled WGS sequence"/>
</dbReference>